<protein>
    <submittedName>
        <fullName evidence="2">Uncharacterized protein</fullName>
    </submittedName>
</protein>
<evidence type="ECO:0000256" key="1">
    <source>
        <dbReference type="SAM" id="MobiDB-lite"/>
    </source>
</evidence>
<accession>A1BHC4</accession>
<dbReference type="HOGENOM" id="CLU_2166488_0_0_10"/>
<dbReference type="KEGG" id="cph:Cpha266_1784"/>
<dbReference type="AlphaFoldDB" id="A1BHC4"/>
<name>A1BHC4_CHLPD</name>
<evidence type="ECO:0000313" key="2">
    <source>
        <dbReference type="EMBL" id="ABL65801.1"/>
    </source>
</evidence>
<organism evidence="2 3">
    <name type="scientific">Chlorobium phaeobacteroides (strain DSM 266 / SMG 266 / 2430)</name>
    <dbReference type="NCBI Taxonomy" id="290317"/>
    <lineage>
        <taxon>Bacteria</taxon>
        <taxon>Pseudomonadati</taxon>
        <taxon>Chlorobiota</taxon>
        <taxon>Chlorobiia</taxon>
        <taxon>Chlorobiales</taxon>
        <taxon>Chlorobiaceae</taxon>
        <taxon>Chlorobium/Pelodictyon group</taxon>
        <taxon>Chlorobium</taxon>
    </lineage>
</organism>
<sequence length="110" mass="11797">MTRQGNASNSQKEHSAVIDFHRSAPSRYQQQDTASGSGNFSVSAISSSCNHDLPDKSSGCSIIALPIFSHSIVAQNHTPIDAPDPSTPSSKKNLIRRRHAAIIPESLFSP</sequence>
<feature type="compositionally biased region" description="Polar residues" evidence="1">
    <location>
        <begin position="1"/>
        <end position="10"/>
    </location>
</feature>
<reference evidence="2 3" key="1">
    <citation type="submission" date="2006-12" db="EMBL/GenBank/DDBJ databases">
        <title>Complete sequence of Chlorobium phaeobacteroides DSM 266.</title>
        <authorList>
            <consortium name="US DOE Joint Genome Institute"/>
            <person name="Copeland A."/>
            <person name="Lucas S."/>
            <person name="Lapidus A."/>
            <person name="Barry K."/>
            <person name="Detter J.C."/>
            <person name="Glavina del Rio T."/>
            <person name="Hammon N."/>
            <person name="Israni S."/>
            <person name="Pitluck S."/>
            <person name="Goltsman E."/>
            <person name="Schmutz J."/>
            <person name="Larimer F."/>
            <person name="Land M."/>
            <person name="Hauser L."/>
            <person name="Mikhailova N."/>
            <person name="Li T."/>
            <person name="Overmann J."/>
            <person name="Bryant D.A."/>
            <person name="Richardson P."/>
        </authorList>
    </citation>
    <scope>NUCLEOTIDE SEQUENCE [LARGE SCALE GENOMIC DNA]</scope>
    <source>
        <strain evidence="2 3">DSM 266</strain>
    </source>
</reference>
<dbReference type="Proteomes" id="UP000008701">
    <property type="component" value="Chromosome"/>
</dbReference>
<evidence type="ECO:0000313" key="3">
    <source>
        <dbReference type="Proteomes" id="UP000008701"/>
    </source>
</evidence>
<feature type="region of interest" description="Disordered" evidence="1">
    <location>
        <begin position="1"/>
        <end position="52"/>
    </location>
</feature>
<feature type="compositionally biased region" description="Polar residues" evidence="1">
    <location>
        <begin position="26"/>
        <end position="50"/>
    </location>
</feature>
<keyword evidence="3" id="KW-1185">Reference proteome</keyword>
<dbReference type="EMBL" id="CP000492">
    <property type="protein sequence ID" value="ABL65801.1"/>
    <property type="molecule type" value="Genomic_DNA"/>
</dbReference>
<gene>
    <name evidence="2" type="ordered locus">Cpha266_1784</name>
</gene>
<proteinExistence type="predicted"/>
<feature type="compositionally biased region" description="Basic and acidic residues" evidence="1">
    <location>
        <begin position="11"/>
        <end position="22"/>
    </location>
</feature>